<dbReference type="CDD" id="cd07023">
    <property type="entry name" value="S49_Sppa_N_C"/>
    <property type="match status" value="1"/>
</dbReference>
<dbReference type="Gene3D" id="6.20.330.10">
    <property type="match status" value="1"/>
</dbReference>
<comment type="similarity">
    <text evidence="1">Belongs to the peptidase S49 family.</text>
</comment>
<keyword evidence="2 7" id="KW-0645">Protease</keyword>
<keyword evidence="5" id="KW-1133">Transmembrane helix</keyword>
<evidence type="ECO:0000256" key="5">
    <source>
        <dbReference type="SAM" id="Phobius"/>
    </source>
</evidence>
<keyword evidence="8" id="KW-1185">Reference proteome</keyword>
<evidence type="ECO:0000256" key="3">
    <source>
        <dbReference type="ARBA" id="ARBA00022801"/>
    </source>
</evidence>
<evidence type="ECO:0000259" key="6">
    <source>
        <dbReference type="Pfam" id="PF01343"/>
    </source>
</evidence>
<dbReference type="Proteomes" id="UP000663859">
    <property type="component" value="Unassembled WGS sequence"/>
</dbReference>
<accession>A0A8J2FW97</accession>
<dbReference type="PANTHER" id="PTHR42987:SF4">
    <property type="entry name" value="PROTEASE SOHB-RELATED"/>
    <property type="match status" value="1"/>
</dbReference>
<dbReference type="InterPro" id="IPR047272">
    <property type="entry name" value="S49_SppA_C"/>
</dbReference>
<dbReference type="GO" id="GO:0008236">
    <property type="term" value="F:serine-type peptidase activity"/>
    <property type="evidence" value="ECO:0007669"/>
    <property type="project" value="UniProtKB-KW"/>
</dbReference>
<dbReference type="AlphaFoldDB" id="A0A8J2FW97"/>
<feature type="domain" description="Peptidase S49" evidence="6">
    <location>
        <begin position="127"/>
        <end position="277"/>
    </location>
</feature>
<dbReference type="SUPFAM" id="SSF52096">
    <property type="entry name" value="ClpP/crotonase"/>
    <property type="match status" value="1"/>
</dbReference>
<feature type="transmembrane region" description="Helical" evidence="5">
    <location>
        <begin position="12"/>
        <end position="32"/>
    </location>
</feature>
<name>A0A8J2FW97_9BACT</name>
<protein>
    <submittedName>
        <fullName evidence="7">Periplasmic serine protease, ClpP class</fullName>
    </submittedName>
</protein>
<keyword evidence="4" id="KW-0720">Serine protease</keyword>
<dbReference type="RefSeq" id="WP_174583259.1">
    <property type="nucleotide sequence ID" value="NZ_CAJNOB010000017.1"/>
</dbReference>
<dbReference type="NCBIfam" id="TIGR00706">
    <property type="entry name" value="SppA_dom"/>
    <property type="match status" value="1"/>
</dbReference>
<keyword evidence="5" id="KW-0472">Membrane</keyword>
<evidence type="ECO:0000256" key="1">
    <source>
        <dbReference type="ARBA" id="ARBA00008683"/>
    </source>
</evidence>
<dbReference type="GO" id="GO:0006508">
    <property type="term" value="P:proteolysis"/>
    <property type="evidence" value="ECO:0007669"/>
    <property type="project" value="UniProtKB-KW"/>
</dbReference>
<evidence type="ECO:0000313" key="8">
    <source>
        <dbReference type="Proteomes" id="UP000663859"/>
    </source>
</evidence>
<gene>
    <name evidence="7" type="primary">sppA</name>
    <name evidence="7" type="ORF">MPNT_240021</name>
</gene>
<comment type="caution">
    <text evidence="7">The sequence shown here is derived from an EMBL/GenBank/DDBJ whole genome shotgun (WGS) entry which is preliminary data.</text>
</comment>
<keyword evidence="3" id="KW-0378">Hydrolase</keyword>
<reference evidence="7" key="1">
    <citation type="submission" date="2021-02" db="EMBL/GenBank/DDBJ databases">
        <authorList>
            <person name="Cremers G."/>
            <person name="Picone N."/>
        </authorList>
    </citation>
    <scope>NUCLEOTIDE SEQUENCE</scope>
    <source>
        <strain evidence="7">PQ17</strain>
    </source>
</reference>
<evidence type="ECO:0000256" key="2">
    <source>
        <dbReference type="ARBA" id="ARBA00022670"/>
    </source>
</evidence>
<dbReference type="PANTHER" id="PTHR42987">
    <property type="entry name" value="PEPTIDASE S49"/>
    <property type="match status" value="1"/>
</dbReference>
<evidence type="ECO:0000256" key="4">
    <source>
        <dbReference type="ARBA" id="ARBA00022825"/>
    </source>
</evidence>
<dbReference type="Gene3D" id="3.90.226.10">
    <property type="entry name" value="2-enoyl-CoA Hydratase, Chain A, domain 1"/>
    <property type="match status" value="1"/>
</dbReference>
<dbReference type="InterPro" id="IPR004635">
    <property type="entry name" value="Pept_S49_SppA"/>
</dbReference>
<evidence type="ECO:0000313" key="7">
    <source>
        <dbReference type="EMBL" id="CAF0698035.1"/>
    </source>
</evidence>
<keyword evidence="5" id="KW-0812">Transmembrane</keyword>
<dbReference type="Pfam" id="PF01343">
    <property type="entry name" value="Peptidase_S49"/>
    <property type="match status" value="1"/>
</dbReference>
<dbReference type="EMBL" id="CAJNOB010000017">
    <property type="protein sequence ID" value="CAF0698035.1"/>
    <property type="molecule type" value="Genomic_DNA"/>
</dbReference>
<sequence length="332" mass="36359">MGEAPPKSRPSWLWLAILIVSLFLNVVLLAILTGKNKLGERYSPRMEEEVLADGVGDRSTKIAVVDLRGLISTEVPGVFGDSMVEDIALELKQAVSDPKVRGIVLRVDSPGGEVGASDTLYHEIAKTRNRKPVVVYMESIAASGGYYASLGASYIMAGDLSITGSIGVIIQTFNFHHLLDKIGVKLLTFKSGKLKDLLNPGRDVTPEEEAYVQGLVNESYQRFVELVARERKLKVDELKDRLADGRIFSGKQALEAKLVDGLGYFEDAVRKCRELAGAPAARLIRYVPGFSVGRLLRLFSSQSPKVEITVGPKALPLESGRLYYLTPLAVWQ</sequence>
<organism evidence="7 8">
    <name type="scientific">Candidatus Methylacidithermus pantelleriae</name>
    <dbReference type="NCBI Taxonomy" id="2744239"/>
    <lineage>
        <taxon>Bacteria</taxon>
        <taxon>Pseudomonadati</taxon>
        <taxon>Verrucomicrobiota</taxon>
        <taxon>Methylacidiphilae</taxon>
        <taxon>Methylacidiphilales</taxon>
        <taxon>Methylacidiphilaceae</taxon>
        <taxon>Candidatus Methylacidithermus</taxon>
    </lineage>
</organism>
<proteinExistence type="inferred from homology"/>
<dbReference type="InterPro" id="IPR002142">
    <property type="entry name" value="Peptidase_S49"/>
</dbReference>
<dbReference type="InterPro" id="IPR029045">
    <property type="entry name" value="ClpP/crotonase-like_dom_sf"/>
</dbReference>